<dbReference type="SUPFAM" id="SSF51269">
    <property type="entry name" value="AFP III-like domain"/>
    <property type="match status" value="1"/>
</dbReference>
<dbReference type="InterPro" id="IPR013132">
    <property type="entry name" value="PseI/NeuA/B-like_N"/>
</dbReference>
<dbReference type="Proteomes" id="UP000264062">
    <property type="component" value="Unassembled WGS sequence"/>
</dbReference>
<gene>
    <name evidence="2" type="ORF">DCW38_01215</name>
</gene>
<dbReference type="Gene3D" id="3.90.1210.10">
    <property type="entry name" value="Antifreeze-like/N-acetylneuraminic acid synthase C-terminal domain"/>
    <property type="match status" value="1"/>
</dbReference>
<dbReference type="PROSITE" id="PS50844">
    <property type="entry name" value="AFP_LIKE"/>
    <property type="match status" value="1"/>
</dbReference>
<protein>
    <submittedName>
        <fullName evidence="2">N-acetylneuraminate synthase</fullName>
    </submittedName>
</protein>
<reference evidence="2 3" key="1">
    <citation type="journal article" date="2018" name="Nat. Biotechnol.">
        <title>A standardized bacterial taxonomy based on genome phylogeny substantially revises the tree of life.</title>
        <authorList>
            <person name="Parks D.H."/>
            <person name="Chuvochina M."/>
            <person name="Waite D.W."/>
            <person name="Rinke C."/>
            <person name="Skarshewski A."/>
            <person name="Chaumeil P.A."/>
            <person name="Hugenholtz P."/>
        </authorList>
    </citation>
    <scope>NUCLEOTIDE SEQUENCE [LARGE SCALE GENOMIC DNA]</scope>
    <source>
        <strain evidence="2">UBA9956</strain>
    </source>
</reference>
<dbReference type="EMBL" id="DMZY01000039">
    <property type="protein sequence ID" value="HAV91787.1"/>
    <property type="molecule type" value="Genomic_DNA"/>
</dbReference>
<dbReference type="Gene3D" id="3.20.20.70">
    <property type="entry name" value="Aldolase class I"/>
    <property type="match status" value="1"/>
</dbReference>
<dbReference type="InterPro" id="IPR051690">
    <property type="entry name" value="PseI-like"/>
</dbReference>
<organism evidence="2 3">
    <name type="scientific">candidate division WOR-3 bacterium</name>
    <dbReference type="NCBI Taxonomy" id="2052148"/>
    <lineage>
        <taxon>Bacteria</taxon>
        <taxon>Bacteria division WOR-3</taxon>
    </lineage>
</organism>
<feature type="domain" description="AFP-like" evidence="1">
    <location>
        <begin position="280"/>
        <end position="338"/>
    </location>
</feature>
<dbReference type="InterPro" id="IPR006190">
    <property type="entry name" value="SAF_AFP_Neu5Ac"/>
</dbReference>
<name>A0A350H8C1_UNCW3</name>
<evidence type="ECO:0000259" key="1">
    <source>
        <dbReference type="PROSITE" id="PS50844"/>
    </source>
</evidence>
<dbReference type="CDD" id="cd11615">
    <property type="entry name" value="SAF_NeuB_like"/>
    <property type="match status" value="1"/>
</dbReference>
<dbReference type="PANTHER" id="PTHR42966">
    <property type="entry name" value="N-ACETYLNEURAMINATE SYNTHASE"/>
    <property type="match status" value="1"/>
</dbReference>
<dbReference type="GO" id="GO:0047444">
    <property type="term" value="F:N-acylneuraminate-9-phosphate synthase activity"/>
    <property type="evidence" value="ECO:0007669"/>
    <property type="project" value="TreeGrafter"/>
</dbReference>
<dbReference type="InterPro" id="IPR013785">
    <property type="entry name" value="Aldolase_TIM"/>
</dbReference>
<dbReference type="SUPFAM" id="SSF51569">
    <property type="entry name" value="Aldolase"/>
    <property type="match status" value="1"/>
</dbReference>
<sequence>MMILKIKNKVISKQNPFIIAEAGINHNGDINIAKELILKAKESGADCIKFQTYKTENLIIKNQKTIGFFNEIKKCELTYAEFQILKEFAVKYDIIFMSTPDDEESLDFLLSLNLPAIKIGSGEVNNIKFLKLAASSKKIIILSTGASTEDEIDRAYETVFALNKKIILMHCISEYPAELKTLNLKFIRYMSSKYKCPVGFSDHSTSLIAPVVAFLNGAAVIEKHFTLDKSMVGPDHRFSLDPQELSKMIENIKDAQESLGEEKRKITPKESEIRSFIRKSIFSNQNIEGGEELTENNITLLRPQLGIKANEYFDVLGRRVAEKINKYKPIYRKDIKKH</sequence>
<dbReference type="Pfam" id="PF03102">
    <property type="entry name" value="NeuB"/>
    <property type="match status" value="1"/>
</dbReference>
<proteinExistence type="predicted"/>
<evidence type="ECO:0000313" key="2">
    <source>
        <dbReference type="EMBL" id="HAV91787.1"/>
    </source>
</evidence>
<accession>A0A350H8C1</accession>
<dbReference type="GO" id="GO:0016051">
    <property type="term" value="P:carbohydrate biosynthetic process"/>
    <property type="evidence" value="ECO:0007669"/>
    <property type="project" value="InterPro"/>
</dbReference>
<dbReference type="InterPro" id="IPR057736">
    <property type="entry name" value="SAF_PseI/NeuA/NeuB"/>
</dbReference>
<comment type="caution">
    <text evidence="2">The sequence shown here is derived from an EMBL/GenBank/DDBJ whole genome shotgun (WGS) entry which is preliminary data.</text>
</comment>
<dbReference type="InterPro" id="IPR036732">
    <property type="entry name" value="AFP_Neu5c_C_sf"/>
</dbReference>
<dbReference type="AlphaFoldDB" id="A0A350H8C1"/>
<dbReference type="PANTHER" id="PTHR42966:SF1">
    <property type="entry name" value="SIALIC ACID SYNTHASE"/>
    <property type="match status" value="1"/>
</dbReference>
<evidence type="ECO:0000313" key="3">
    <source>
        <dbReference type="Proteomes" id="UP000264062"/>
    </source>
</evidence>